<organism evidence="2 3">
    <name type="scientific">Blumeria graminis f. sp. tritici</name>
    <dbReference type="NCBI Taxonomy" id="62690"/>
    <lineage>
        <taxon>Eukaryota</taxon>
        <taxon>Fungi</taxon>
        <taxon>Dikarya</taxon>
        <taxon>Ascomycota</taxon>
        <taxon>Pezizomycotina</taxon>
        <taxon>Leotiomycetes</taxon>
        <taxon>Erysiphales</taxon>
        <taxon>Erysiphaceae</taxon>
        <taxon>Blumeria</taxon>
    </lineage>
</organism>
<keyword evidence="3" id="KW-1185">Reference proteome</keyword>
<gene>
    <name evidence="2" type="ORF">BGT96224V316_LOCUS1386</name>
</gene>
<evidence type="ECO:0000256" key="1">
    <source>
        <dbReference type="SAM" id="MobiDB-lite"/>
    </source>
</evidence>
<sequence length="21" mass="2483">MFVGNSSPHNHTNYPNYIFSR</sequence>
<evidence type="ECO:0000313" key="3">
    <source>
        <dbReference type="Proteomes" id="UP000324639"/>
    </source>
</evidence>
<evidence type="ECO:0000313" key="2">
    <source>
        <dbReference type="EMBL" id="VCU40144.1"/>
    </source>
</evidence>
<feature type="compositionally biased region" description="Polar residues" evidence="1">
    <location>
        <begin position="1"/>
        <end position="15"/>
    </location>
</feature>
<name>A0A9X9PRM9_BLUGR</name>
<accession>A0A9X9PRM9</accession>
<protein>
    <submittedName>
        <fullName evidence="2">Bgt-51023</fullName>
    </submittedName>
</protein>
<dbReference type="Proteomes" id="UP000324639">
    <property type="component" value="Chromosome Bgt_-02"/>
</dbReference>
<reference evidence="2 3" key="1">
    <citation type="submission" date="2018-08" db="EMBL/GenBank/DDBJ databases">
        <authorList>
            <person name="Muller C M."/>
        </authorList>
    </citation>
    <scope>NUCLEOTIDE SEQUENCE [LARGE SCALE GENOMIC DNA]</scope>
</reference>
<dbReference type="AlphaFoldDB" id="A0A9X9PRM9"/>
<feature type="region of interest" description="Disordered" evidence="1">
    <location>
        <begin position="1"/>
        <end position="21"/>
    </location>
</feature>
<dbReference type="EMBL" id="LR026985">
    <property type="protein sequence ID" value="VCU40144.1"/>
    <property type="molecule type" value="Genomic_DNA"/>
</dbReference>
<proteinExistence type="predicted"/>